<dbReference type="InterPro" id="IPR011010">
    <property type="entry name" value="DNA_brk_join_enz"/>
</dbReference>
<dbReference type="Gene3D" id="1.10.150.130">
    <property type="match status" value="1"/>
</dbReference>
<dbReference type="InterPro" id="IPR004107">
    <property type="entry name" value="Integrase_SAM-like_N"/>
</dbReference>
<feature type="active site" evidence="9">
    <location>
        <position position="174"/>
    </location>
</feature>
<feature type="domain" description="Core-binding (CB)" evidence="11">
    <location>
        <begin position="1"/>
        <end position="87"/>
    </location>
</feature>
<gene>
    <name evidence="9" type="primary">xerC</name>
    <name evidence="12" type="ORF">R4146_05680</name>
</gene>
<sequence>MKNKELINKFIEHIQIEKQYSTETIRAYINDLNEYQKIVVGKQERSLLDANEIDVENYLNYLNHKHDERNTILRKISSIRSFYNYLIKNDLAEKQPFEYIHLKKKANRLPKFLYPNEIKELFKSARNGTNEALIPRNLAILEVLFSTGLRVSECANLTLTKIDFDNLIMDVIGKGNKQRYVPFSHETYQALVVYIRKARRPIMNKYHRQHDYLFINHIGNPLTARGIEYILDAVLKNSSLDSNIYPHMFRHTFATEMLNNGADLRSVQELLGHSSLSTTQIYTHITKENLLKNYDKFFPRSDN</sequence>
<dbReference type="InterPro" id="IPR002104">
    <property type="entry name" value="Integrase_catalytic"/>
</dbReference>
<comment type="subunit">
    <text evidence="9">Forms a cyclic heterotetrameric complex composed of two molecules of XerC and two molecules of XerD.</text>
</comment>
<evidence type="ECO:0000259" key="10">
    <source>
        <dbReference type="PROSITE" id="PS51898"/>
    </source>
</evidence>
<dbReference type="Gene3D" id="1.10.443.10">
    <property type="entry name" value="Intergrase catalytic core"/>
    <property type="match status" value="1"/>
</dbReference>
<comment type="subcellular location">
    <subcellularLocation>
        <location evidence="1 9">Cytoplasm</location>
    </subcellularLocation>
</comment>
<dbReference type="Pfam" id="PF00589">
    <property type="entry name" value="Phage_integrase"/>
    <property type="match status" value="1"/>
</dbReference>
<evidence type="ECO:0000256" key="5">
    <source>
        <dbReference type="ARBA" id="ARBA00022908"/>
    </source>
</evidence>
<keyword evidence="2 9" id="KW-0963">Cytoplasm</keyword>
<comment type="caution">
    <text evidence="12">The sequence shown here is derived from an EMBL/GenBank/DDBJ whole genome shotgun (WGS) entry which is preliminary data.</text>
</comment>
<accession>A0ABU8SMG0</accession>
<feature type="domain" description="Tyr recombinase" evidence="10">
    <location>
        <begin position="108"/>
        <end position="295"/>
    </location>
</feature>
<dbReference type="PROSITE" id="PS51900">
    <property type="entry name" value="CB"/>
    <property type="match status" value="1"/>
</dbReference>
<comment type="function">
    <text evidence="9">Site-specific tyrosine recombinase, which acts by catalyzing the cutting and rejoining of the recombining DNA molecules. The XerC-XerD complex is essential to convert dimers of the bacterial chromosome into monomers to permit their segregation at cell division. It also contributes to the segregational stability of plasmids.</text>
</comment>
<evidence type="ECO:0000259" key="11">
    <source>
        <dbReference type="PROSITE" id="PS51900"/>
    </source>
</evidence>
<dbReference type="PANTHER" id="PTHR30349">
    <property type="entry name" value="PHAGE INTEGRASE-RELATED"/>
    <property type="match status" value="1"/>
</dbReference>
<dbReference type="InterPro" id="IPR013762">
    <property type="entry name" value="Integrase-like_cat_sf"/>
</dbReference>
<dbReference type="RefSeq" id="WP_339960452.1">
    <property type="nucleotide sequence ID" value="NZ_JAWMWH010000001.1"/>
</dbReference>
<feature type="active site" evidence="9">
    <location>
        <position position="273"/>
    </location>
</feature>
<dbReference type="InterPro" id="IPR044068">
    <property type="entry name" value="CB"/>
</dbReference>
<dbReference type="InterPro" id="IPR050090">
    <property type="entry name" value="Tyrosine_recombinase_XerCD"/>
</dbReference>
<name>A0ABU8SMG0_9LACO</name>
<evidence type="ECO:0000313" key="12">
    <source>
        <dbReference type="EMBL" id="MEJ6400648.1"/>
    </source>
</evidence>
<evidence type="ECO:0000313" key="13">
    <source>
        <dbReference type="Proteomes" id="UP001370590"/>
    </source>
</evidence>
<evidence type="ECO:0000256" key="2">
    <source>
        <dbReference type="ARBA" id="ARBA00022490"/>
    </source>
</evidence>
<dbReference type="Pfam" id="PF02899">
    <property type="entry name" value="Phage_int_SAM_1"/>
    <property type="match status" value="1"/>
</dbReference>
<evidence type="ECO:0000256" key="1">
    <source>
        <dbReference type="ARBA" id="ARBA00004496"/>
    </source>
</evidence>
<reference evidence="12 13" key="1">
    <citation type="submission" date="2023-10" db="EMBL/GenBank/DDBJ databases">
        <title>Nicoliella lavandulae sp. nov. isolated from Lavandula angustifolia flowers.</title>
        <authorList>
            <person name="Alcantara C."/>
            <person name="Zuniga M."/>
            <person name="Landete J.M."/>
            <person name="Monedero V."/>
        </authorList>
    </citation>
    <scope>NUCLEOTIDE SEQUENCE [LARGE SCALE GENOMIC DNA]</scope>
    <source>
        <strain evidence="12 13">Es01</strain>
    </source>
</reference>
<keyword evidence="6 9" id="KW-0238">DNA-binding</keyword>
<evidence type="ECO:0000256" key="7">
    <source>
        <dbReference type="ARBA" id="ARBA00023172"/>
    </source>
</evidence>
<dbReference type="PROSITE" id="PS51898">
    <property type="entry name" value="TYR_RECOMBINASE"/>
    <property type="match status" value="1"/>
</dbReference>
<dbReference type="SUPFAM" id="SSF56349">
    <property type="entry name" value="DNA breaking-rejoining enzymes"/>
    <property type="match status" value="1"/>
</dbReference>
<dbReference type="EMBL" id="JAWMWH010000001">
    <property type="protein sequence ID" value="MEJ6400648.1"/>
    <property type="molecule type" value="Genomic_DNA"/>
</dbReference>
<keyword evidence="4 9" id="KW-0159">Chromosome partition</keyword>
<evidence type="ECO:0000256" key="4">
    <source>
        <dbReference type="ARBA" id="ARBA00022829"/>
    </source>
</evidence>
<feature type="active site" evidence="9">
    <location>
        <position position="150"/>
    </location>
</feature>
<evidence type="ECO:0000256" key="8">
    <source>
        <dbReference type="ARBA" id="ARBA00023306"/>
    </source>
</evidence>
<dbReference type="PANTHER" id="PTHR30349:SF77">
    <property type="entry name" value="TYROSINE RECOMBINASE XERC"/>
    <property type="match status" value="1"/>
</dbReference>
<dbReference type="CDD" id="cd00798">
    <property type="entry name" value="INT_XerDC_C"/>
    <property type="match status" value="1"/>
</dbReference>
<keyword evidence="5 9" id="KW-0229">DNA integration</keyword>
<dbReference type="Proteomes" id="UP001370590">
    <property type="component" value="Unassembled WGS sequence"/>
</dbReference>
<evidence type="ECO:0000256" key="9">
    <source>
        <dbReference type="HAMAP-Rule" id="MF_01808"/>
    </source>
</evidence>
<keyword evidence="13" id="KW-1185">Reference proteome</keyword>
<comment type="similarity">
    <text evidence="9">Belongs to the 'phage' integrase family. XerC subfamily.</text>
</comment>
<evidence type="ECO:0000256" key="3">
    <source>
        <dbReference type="ARBA" id="ARBA00022618"/>
    </source>
</evidence>
<keyword evidence="3 9" id="KW-0132">Cell division</keyword>
<proteinExistence type="inferred from homology"/>
<organism evidence="12 13">
    <name type="scientific">Nicoliella lavandulae</name>
    <dbReference type="NCBI Taxonomy" id="3082954"/>
    <lineage>
        <taxon>Bacteria</taxon>
        <taxon>Bacillati</taxon>
        <taxon>Bacillota</taxon>
        <taxon>Bacilli</taxon>
        <taxon>Lactobacillales</taxon>
        <taxon>Lactobacillaceae</taxon>
        <taxon>Nicoliella</taxon>
    </lineage>
</organism>
<feature type="active site" evidence="9">
    <location>
        <position position="247"/>
    </location>
</feature>
<dbReference type="HAMAP" id="MF_01808">
    <property type="entry name" value="Recomb_XerC_XerD"/>
    <property type="match status" value="1"/>
</dbReference>
<keyword evidence="8 9" id="KW-0131">Cell cycle</keyword>
<protein>
    <recommendedName>
        <fullName evidence="9">Tyrosine recombinase XerC</fullName>
    </recommendedName>
</protein>
<feature type="active site" description="O-(3'-phospho-DNA)-tyrosine intermediate" evidence="9">
    <location>
        <position position="282"/>
    </location>
</feature>
<feature type="active site" evidence="9">
    <location>
        <position position="250"/>
    </location>
</feature>
<dbReference type="InterPro" id="IPR010998">
    <property type="entry name" value="Integrase_recombinase_N"/>
</dbReference>
<dbReference type="InterPro" id="IPR023009">
    <property type="entry name" value="Tyrosine_recombinase_XerC/XerD"/>
</dbReference>
<evidence type="ECO:0000256" key="6">
    <source>
        <dbReference type="ARBA" id="ARBA00023125"/>
    </source>
</evidence>
<keyword evidence="7 9" id="KW-0233">DNA recombination</keyword>